<evidence type="ECO:0000313" key="3">
    <source>
        <dbReference type="Proteomes" id="UP000053890"/>
    </source>
</evidence>
<dbReference type="OrthoDB" id="5419162at2759"/>
<dbReference type="RefSeq" id="XP_018267931.1">
    <property type="nucleotide sequence ID" value="XM_018414966.1"/>
</dbReference>
<feature type="compositionally biased region" description="Basic and acidic residues" evidence="1">
    <location>
        <begin position="43"/>
        <end position="70"/>
    </location>
</feature>
<dbReference type="OMA" id="HERLIAM"/>
<dbReference type="InterPro" id="IPR018824">
    <property type="entry name" value="Conidiation-specific_6"/>
</dbReference>
<keyword evidence="3" id="KW-1185">Reference proteome</keyword>
<dbReference type="Proteomes" id="UP000053890">
    <property type="component" value="Unassembled WGS sequence"/>
</dbReference>
<feature type="region of interest" description="Disordered" evidence="1">
    <location>
        <begin position="1"/>
        <end position="29"/>
    </location>
</feature>
<feature type="compositionally biased region" description="Basic and acidic residues" evidence="1">
    <location>
        <begin position="86"/>
        <end position="104"/>
    </location>
</feature>
<dbReference type="GeneID" id="28975414"/>
<evidence type="ECO:0000256" key="1">
    <source>
        <dbReference type="SAM" id="MobiDB-lite"/>
    </source>
</evidence>
<dbReference type="EMBL" id="KQ474090">
    <property type="protein sequence ID" value="KPV71882.1"/>
    <property type="molecule type" value="Genomic_DNA"/>
</dbReference>
<sequence length="141" mass="16290">MTKGNETHELSVEGDKVLERTESGTLVAEKDYDHVVRGYKAAEHNPRFTEQTHKNAEHIRHDLEAAHDEQELQENQPHDTRHHHSDSHAKDKLHKGESHEDEVHRHRVIGGYKGTLHRDGVSEEAKEHAREKLRELGENTD</sequence>
<name>A0A0P9EER6_RHOGW</name>
<dbReference type="AlphaFoldDB" id="A0A0P9EER6"/>
<feature type="compositionally biased region" description="Basic and acidic residues" evidence="1">
    <location>
        <begin position="116"/>
        <end position="141"/>
    </location>
</feature>
<dbReference type="InterPro" id="IPR052670">
    <property type="entry name" value="UPF0654_domain"/>
</dbReference>
<organism evidence="2 3">
    <name type="scientific">Rhodotorula graminis (strain WP1)</name>
    <dbReference type="NCBI Taxonomy" id="578459"/>
    <lineage>
        <taxon>Eukaryota</taxon>
        <taxon>Fungi</taxon>
        <taxon>Dikarya</taxon>
        <taxon>Basidiomycota</taxon>
        <taxon>Pucciniomycotina</taxon>
        <taxon>Microbotryomycetes</taxon>
        <taxon>Sporidiobolales</taxon>
        <taxon>Sporidiobolaceae</taxon>
        <taxon>Rhodotorula</taxon>
    </lineage>
</organism>
<protein>
    <submittedName>
        <fullName evidence="2">Uncharacterized protein</fullName>
    </submittedName>
</protein>
<proteinExistence type="predicted"/>
<dbReference type="GO" id="GO:0005737">
    <property type="term" value="C:cytoplasm"/>
    <property type="evidence" value="ECO:0007669"/>
    <property type="project" value="TreeGrafter"/>
</dbReference>
<evidence type="ECO:0000313" key="2">
    <source>
        <dbReference type="EMBL" id="KPV71882.1"/>
    </source>
</evidence>
<dbReference type="PANTHER" id="PTHR36576">
    <property type="entry name" value="UPF0654 PROTEIN C11D3.01C-RELATED"/>
    <property type="match status" value="1"/>
</dbReference>
<accession>A0A0P9EER6</accession>
<dbReference type="Pfam" id="PF10346">
    <property type="entry name" value="Con-6"/>
    <property type="match status" value="2"/>
</dbReference>
<gene>
    <name evidence="2" type="ORF">RHOBADRAFT_47332</name>
</gene>
<feature type="region of interest" description="Disordered" evidence="1">
    <location>
        <begin position="43"/>
        <end position="141"/>
    </location>
</feature>
<reference evidence="2 3" key="1">
    <citation type="journal article" date="2015" name="Front. Microbiol.">
        <title>Genome sequence of the plant growth promoting endophytic yeast Rhodotorula graminis WP1.</title>
        <authorList>
            <person name="Firrincieli A."/>
            <person name="Otillar R."/>
            <person name="Salamov A."/>
            <person name="Schmutz J."/>
            <person name="Khan Z."/>
            <person name="Redman R.S."/>
            <person name="Fleck N.D."/>
            <person name="Lindquist E."/>
            <person name="Grigoriev I.V."/>
            <person name="Doty S.L."/>
        </authorList>
    </citation>
    <scope>NUCLEOTIDE SEQUENCE [LARGE SCALE GENOMIC DNA]</scope>
    <source>
        <strain evidence="2 3">WP1</strain>
    </source>
</reference>
<dbReference type="PANTHER" id="PTHR36576:SF2">
    <property type="entry name" value="PROTEIN CON-6, PUTATIVE (AFU_ORTHOLOGUE AFUA_4G03615)-RELATED"/>
    <property type="match status" value="1"/>
</dbReference>